<dbReference type="InterPro" id="IPR036388">
    <property type="entry name" value="WH-like_DNA-bd_sf"/>
</dbReference>
<dbReference type="InterPro" id="IPR036390">
    <property type="entry name" value="WH_DNA-bd_sf"/>
</dbReference>
<proteinExistence type="predicted"/>
<dbReference type="AlphaFoldDB" id="A0A1H7JS56"/>
<dbReference type="STRING" id="332977.SAMN05421740_102641"/>
<dbReference type="OrthoDB" id="769086at2"/>
<organism evidence="1 2">
    <name type="scientific">Parapedobacter koreensis</name>
    <dbReference type="NCBI Taxonomy" id="332977"/>
    <lineage>
        <taxon>Bacteria</taxon>
        <taxon>Pseudomonadati</taxon>
        <taxon>Bacteroidota</taxon>
        <taxon>Sphingobacteriia</taxon>
        <taxon>Sphingobacteriales</taxon>
        <taxon>Sphingobacteriaceae</taxon>
        <taxon>Parapedobacter</taxon>
    </lineage>
</organism>
<dbReference type="InterPro" id="IPR002481">
    <property type="entry name" value="FUR"/>
</dbReference>
<dbReference type="EMBL" id="FNZR01000002">
    <property type="protein sequence ID" value="SEK76800.1"/>
    <property type="molecule type" value="Genomic_DNA"/>
</dbReference>
<dbReference type="Proteomes" id="UP000198916">
    <property type="component" value="Unassembled WGS sequence"/>
</dbReference>
<gene>
    <name evidence="1" type="ORF">SAMN05421740_102641</name>
</gene>
<dbReference type="RefSeq" id="WP_090603991.1">
    <property type="nucleotide sequence ID" value="NZ_FNZR01000002.1"/>
</dbReference>
<dbReference type="Pfam" id="PF01475">
    <property type="entry name" value="FUR"/>
    <property type="match status" value="1"/>
</dbReference>
<dbReference type="GO" id="GO:0003700">
    <property type="term" value="F:DNA-binding transcription factor activity"/>
    <property type="evidence" value="ECO:0007669"/>
    <property type="project" value="InterPro"/>
</dbReference>
<keyword evidence="2" id="KW-1185">Reference proteome</keyword>
<accession>A0A1H7JS56</accession>
<dbReference type="Gene3D" id="1.10.10.10">
    <property type="entry name" value="Winged helix-like DNA-binding domain superfamily/Winged helix DNA-binding domain"/>
    <property type="match status" value="1"/>
</dbReference>
<evidence type="ECO:0000313" key="1">
    <source>
        <dbReference type="EMBL" id="SEK76800.1"/>
    </source>
</evidence>
<name>A0A1H7JS56_9SPHI</name>
<sequence length="94" mass="10611">MGRKRLSQIILTRLADGGYVISQQRRVLIEEVCKAQAIPDVEAFWIQLRSRHPISWSTVYNGLKLLAQLGLLERKAAGTRNQAYRLAPGLLPEV</sequence>
<evidence type="ECO:0000313" key="2">
    <source>
        <dbReference type="Proteomes" id="UP000198916"/>
    </source>
</evidence>
<dbReference type="SUPFAM" id="SSF46785">
    <property type="entry name" value="Winged helix' DNA-binding domain"/>
    <property type="match status" value="1"/>
</dbReference>
<protein>
    <submittedName>
        <fullName evidence="1">Ferric uptake regulator family protein</fullName>
    </submittedName>
</protein>
<reference evidence="2" key="1">
    <citation type="submission" date="2016-10" db="EMBL/GenBank/DDBJ databases">
        <authorList>
            <person name="Varghese N."/>
            <person name="Submissions S."/>
        </authorList>
    </citation>
    <scope>NUCLEOTIDE SEQUENCE [LARGE SCALE GENOMIC DNA]</scope>
    <source>
        <strain evidence="2">Jip14</strain>
    </source>
</reference>